<proteinExistence type="predicted"/>
<protein>
    <submittedName>
        <fullName evidence="1">Uncharacterized protein</fullName>
    </submittedName>
</protein>
<accession>A0ABQ1J598</accession>
<evidence type="ECO:0000313" key="1">
    <source>
        <dbReference type="EMBL" id="GGB60417.1"/>
    </source>
</evidence>
<dbReference type="Proteomes" id="UP000614261">
    <property type="component" value="Unassembled WGS sequence"/>
</dbReference>
<name>A0ABQ1J598_9SPHN</name>
<evidence type="ECO:0000313" key="2">
    <source>
        <dbReference type="Proteomes" id="UP000614261"/>
    </source>
</evidence>
<keyword evidence="2" id="KW-1185">Reference proteome</keyword>
<dbReference type="Pfam" id="PF18855">
    <property type="entry name" value="baeRF_family11"/>
    <property type="match status" value="1"/>
</dbReference>
<organism evidence="1 2">
    <name type="scientific">Blastomonas aquatica</name>
    <dbReference type="NCBI Taxonomy" id="1510276"/>
    <lineage>
        <taxon>Bacteria</taxon>
        <taxon>Pseudomonadati</taxon>
        <taxon>Pseudomonadota</taxon>
        <taxon>Alphaproteobacteria</taxon>
        <taxon>Sphingomonadales</taxon>
        <taxon>Sphingomonadaceae</taxon>
        <taxon>Blastomonas</taxon>
    </lineage>
</organism>
<comment type="caution">
    <text evidence="1">The sequence shown here is derived from an EMBL/GenBank/DDBJ whole genome shotgun (WGS) entry which is preliminary data.</text>
</comment>
<gene>
    <name evidence="1" type="ORF">GCM10010833_14120</name>
</gene>
<dbReference type="EMBL" id="BMGD01000002">
    <property type="protein sequence ID" value="GGB60417.1"/>
    <property type="molecule type" value="Genomic_DNA"/>
</dbReference>
<reference evidence="2" key="1">
    <citation type="journal article" date="2019" name="Int. J. Syst. Evol. Microbiol.">
        <title>The Global Catalogue of Microorganisms (GCM) 10K type strain sequencing project: providing services to taxonomists for standard genome sequencing and annotation.</title>
        <authorList>
            <consortium name="The Broad Institute Genomics Platform"/>
            <consortium name="The Broad Institute Genome Sequencing Center for Infectious Disease"/>
            <person name="Wu L."/>
            <person name="Ma J."/>
        </authorList>
    </citation>
    <scope>NUCLEOTIDE SEQUENCE [LARGE SCALE GENOMIC DNA]</scope>
    <source>
        <strain evidence="2">CGMCC 1.12851</strain>
    </source>
</reference>
<dbReference type="RefSeq" id="WP_188513663.1">
    <property type="nucleotide sequence ID" value="NZ_BMGD01000002.1"/>
</dbReference>
<sequence>MLYVDIPTRSELDRLIAARSDASVSLYLQTTAETQNIDQARIQVGNLLKEAVTQLEAVGVQKRIIEAIEDQVHDLQDDDDFWKFQANSLAILVTPETLRSFRLPTHLQDMVQVSDRFHLKPILRAVGVGQHAFVLALEENAVRLVEVTGELPAEEVRVPDMPKDAASFAGTANVNSRSYAQRKGGGEGQKVLLRAYARRIDATLRSVLNGRHEPLILAATEPMNAMFRSVCSYADLAEQGIATSPARMTPGELAEAARPILDGIHADLLADVRDTFSARENDGRATTQIARAARAATFGAVETLLIDMDEVVPGSIDETTGEITFDDTASAATYGVVDEIAARVLKSGGQVLAVRREDIPNGESLAAILRYAI</sequence>
<dbReference type="InterPro" id="IPR041638">
    <property type="entry name" value="BaeRF_family11"/>
</dbReference>